<evidence type="ECO:0000256" key="6">
    <source>
        <dbReference type="ARBA" id="ARBA00038411"/>
    </source>
</evidence>
<dbReference type="GO" id="GO:0036038">
    <property type="term" value="C:MKS complex"/>
    <property type="evidence" value="ECO:0007669"/>
    <property type="project" value="TreeGrafter"/>
</dbReference>
<dbReference type="PANTHER" id="PTHR12968">
    <property type="entry name" value="B9 DOMAIN-CONTAINING"/>
    <property type="match status" value="1"/>
</dbReference>
<feature type="region of interest" description="Disordered" evidence="8">
    <location>
        <begin position="1"/>
        <end position="23"/>
    </location>
</feature>
<dbReference type="EMBL" id="CAJEWN010000006">
    <property type="protein sequence ID" value="CAD2127540.1"/>
    <property type="molecule type" value="Genomic_DNA"/>
</dbReference>
<organism evidence="9 10">
    <name type="scientific">Meloidogyne enterolobii</name>
    <name type="common">Root-knot nematode worm</name>
    <name type="synonym">Meloidogyne mayaguensis</name>
    <dbReference type="NCBI Taxonomy" id="390850"/>
    <lineage>
        <taxon>Eukaryota</taxon>
        <taxon>Metazoa</taxon>
        <taxon>Ecdysozoa</taxon>
        <taxon>Nematoda</taxon>
        <taxon>Chromadorea</taxon>
        <taxon>Rhabditida</taxon>
        <taxon>Tylenchina</taxon>
        <taxon>Tylenchomorpha</taxon>
        <taxon>Tylenchoidea</taxon>
        <taxon>Meloidogynidae</taxon>
        <taxon>Meloidogyninae</taxon>
        <taxon>Meloidogyne</taxon>
    </lineage>
</organism>
<evidence type="ECO:0000256" key="7">
    <source>
        <dbReference type="ARBA" id="ARBA00039274"/>
    </source>
</evidence>
<proteinExistence type="inferred from homology"/>
<feature type="region of interest" description="Disordered" evidence="8">
    <location>
        <begin position="252"/>
        <end position="285"/>
    </location>
</feature>
<dbReference type="Pfam" id="PF07162">
    <property type="entry name" value="B9-C2"/>
    <property type="match status" value="1"/>
</dbReference>
<evidence type="ECO:0000256" key="1">
    <source>
        <dbReference type="ARBA" id="ARBA00004120"/>
    </source>
</evidence>
<dbReference type="InterPro" id="IPR010796">
    <property type="entry name" value="C2_B9-type_dom"/>
</dbReference>
<comment type="subcellular location">
    <subcellularLocation>
        <location evidence="1">Cytoplasm</location>
        <location evidence="1">Cytoskeleton</location>
        <location evidence="1">Cilium basal body</location>
    </subcellularLocation>
</comment>
<evidence type="ECO:0000256" key="2">
    <source>
        <dbReference type="ARBA" id="ARBA00022490"/>
    </source>
</evidence>
<keyword evidence="2" id="KW-0963">Cytoplasm</keyword>
<keyword evidence="4" id="KW-0206">Cytoskeleton</keyword>
<keyword evidence="3" id="KW-0970">Cilium biogenesis/degradation</keyword>
<protein>
    <recommendedName>
        <fullName evidence="7">B9 domain-containing protein 1</fullName>
    </recommendedName>
</protein>
<reference evidence="9 10" key="1">
    <citation type="submission" date="2020-08" db="EMBL/GenBank/DDBJ databases">
        <authorList>
            <person name="Koutsovoulos G."/>
            <person name="Danchin GJ E."/>
        </authorList>
    </citation>
    <scope>NUCLEOTIDE SEQUENCE [LARGE SCALE GENOMIC DNA]</scope>
</reference>
<evidence type="ECO:0000256" key="4">
    <source>
        <dbReference type="ARBA" id="ARBA00023212"/>
    </source>
</evidence>
<sequence length="285" mass="32429">MSQQIFDEAGPSTSSAAIRQPQQQVSHLENEDKNCFLLLITGQIETVEFLSIPNVYCKYCFVYGPDWRQVGGMEEGISATAYKTERSFNNQIVLNTPIEATFSSTNPFKWPQLVLSFYGQDPFGNDVIRGYTSTHLPTTPGNIKRKCPIFLPQATTNIQKIIGLLTGRRAEFIDPTIIAKSEGRDVTRVSTQGFVNISLSSIFRNTKKFGYNLSKQTLIKFSEFPLDIPKINLFEKEKKVFQSEDLQKQQQRVRRLKKEKGGPTKIQTDVEIIQESVEEQDDEQK</sequence>
<comment type="similarity">
    <text evidence="6">Belongs to the B9D family.</text>
</comment>
<dbReference type="GO" id="GO:0060271">
    <property type="term" value="P:cilium assembly"/>
    <property type="evidence" value="ECO:0007669"/>
    <property type="project" value="TreeGrafter"/>
</dbReference>
<dbReference type="OrthoDB" id="431939at2759"/>
<accession>A0A6V7TNS9</accession>
<evidence type="ECO:0000313" key="9">
    <source>
        <dbReference type="EMBL" id="CAD2127540.1"/>
    </source>
</evidence>
<evidence type="ECO:0000313" key="10">
    <source>
        <dbReference type="Proteomes" id="UP000580250"/>
    </source>
</evidence>
<feature type="compositionally biased region" description="Acidic residues" evidence="8">
    <location>
        <begin position="276"/>
        <end position="285"/>
    </location>
</feature>
<dbReference type="AlphaFoldDB" id="A0A6V7TNS9"/>
<dbReference type="PROSITE" id="PS51381">
    <property type="entry name" value="C2_B9"/>
    <property type="match status" value="1"/>
</dbReference>
<evidence type="ECO:0000256" key="3">
    <source>
        <dbReference type="ARBA" id="ARBA00022794"/>
    </source>
</evidence>
<name>A0A6V7TNS9_MELEN</name>
<evidence type="ECO:0000256" key="8">
    <source>
        <dbReference type="SAM" id="MobiDB-lite"/>
    </source>
</evidence>
<dbReference type="Proteomes" id="UP000580250">
    <property type="component" value="Unassembled WGS sequence"/>
</dbReference>
<gene>
    <name evidence="9" type="ORF">MENT_LOCUS1920</name>
</gene>
<keyword evidence="5" id="KW-0966">Cell projection</keyword>
<evidence type="ECO:0000256" key="5">
    <source>
        <dbReference type="ARBA" id="ARBA00023273"/>
    </source>
</evidence>
<dbReference type="PANTHER" id="PTHR12968:SF1">
    <property type="entry name" value="B9 DOMAIN-CONTAINING PROTEIN 1"/>
    <property type="match status" value="1"/>
</dbReference>
<comment type="caution">
    <text evidence="9">The sequence shown here is derived from an EMBL/GenBank/DDBJ whole genome shotgun (WGS) entry which is preliminary data.</text>
</comment>